<comment type="caution">
    <text evidence="7">The sequence shown here is derived from an EMBL/GenBank/DDBJ whole genome shotgun (WGS) entry which is preliminary data.</text>
</comment>
<feature type="region of interest" description="Disordered" evidence="4">
    <location>
        <begin position="362"/>
        <end position="393"/>
    </location>
</feature>
<keyword evidence="5" id="KW-0472">Membrane</keyword>
<dbReference type="Gene3D" id="2.60.40.10">
    <property type="entry name" value="Immunoglobulins"/>
    <property type="match status" value="8"/>
</dbReference>
<evidence type="ECO:0000256" key="2">
    <source>
        <dbReference type="ARBA" id="ARBA00023295"/>
    </source>
</evidence>
<keyword evidence="3" id="KW-0624">Polysaccharide degradation</keyword>
<feature type="compositionally biased region" description="Low complexity" evidence="4">
    <location>
        <begin position="1135"/>
        <end position="1149"/>
    </location>
</feature>
<dbReference type="InterPro" id="IPR011042">
    <property type="entry name" value="6-blade_b-propeller_TolB-like"/>
</dbReference>
<evidence type="ECO:0000313" key="8">
    <source>
        <dbReference type="Proteomes" id="UP000546162"/>
    </source>
</evidence>
<dbReference type="Gene3D" id="2.120.10.30">
    <property type="entry name" value="TolB, C-terminal domain"/>
    <property type="match status" value="1"/>
</dbReference>
<dbReference type="GO" id="GO:0016798">
    <property type="term" value="F:hydrolase activity, acting on glycosyl bonds"/>
    <property type="evidence" value="ECO:0007669"/>
    <property type="project" value="UniProtKB-KW"/>
</dbReference>
<sequence>MSVERLRRRAAGILVLLVSGLCVLVGVTRAAASAQVEAITGLLTYTADADGAIWRIRPDGDLTLLSDPDDNGPARDIAVGKDGFVYAVVADPAKVVRFAPDGATVDWGSGQLTDPTGIDVDQTTGHVYVSDSTGVHEFDDEGNETPVSIPGLVSAKGVAIDPAGVMFVADFNADTGHTTVRRVENGEPSVVGSPFTFGVTTAIDVDSHENVYLAAPLRGEYEKVSPGGTRSVVAQPNGSVGGVAVDAHDNVWAADPDLGTVSRISGDDALDPSTITQLTSPTAVDTWTVPLPPASVTAMARDEAVEVRWTASDANGSHAVTRYTARVVGTERTCTTTGTSCTISGLSNDVAYTVTVAATNTGANDVGQSAPSAASDPVTPHEPTYPSSPTLTAQSGNAEAALTITPGDDGGSPVIRWEVSQDRDAWTTLTTTPSGEDLTATVTGLANSYAVTLWVRAVNAVGPSVSQPIEVTPMPELPGAPASLTAAPGNQSARLLFNPPEDDGGSPIDHYEVKIDEGDWETVYSAPADGGALRADVLGLDNGTTYTVHLRAVNALGPGAGITDEVTPATAPDAPADVTTSPQDEGAILEFAPPAEDGGAAVDYYEVATADDAWERATLSPAEEQGRWQATVTGLTNGQTYWLKLRAVNSQGPGAETGAWAYPAAVPGKPTGVILTPRVRGARIVFTTPDDGGSGITGYEYSVDNGGTWHELHASPNVEDESRATLESYLNDLTGRVQYSVRVRATNSRGTGPASDAATVTPIGTPLAPTDLTATARRLDDAYGYGSATVVFEPPTDTGGSEITGYQLTPDDGETWFDLDVTPTGEGATTLRGSIDWLMEGETYAVRVRAVNDAGEGDPSESYSLAAKWPPGTPGAFYAVPGNQEALLVFGQPDSGGDPITSYEVSIDGGDWTALDWRSSDDREDLVATLTGLANDVELSVQLRARNSLGVGEPVSTTFTPSAAAVMPEEPAEDPIEEPVEEPSESPTPEPSPEPSAETPSPEPSPSITTASPSPSVSTPSPTPAPSPSPTPSPTTPSPSPTPTTPSPSPTPTTASPSPTPTTPSSTPTTPGPSPSATTAAPTPSVTSASPTPSATSASPTPSTTSASPTPSATTPSPSPSAASPSATPSPTPSATPSATPSPSESAAPPGSPSGVTAQAGISSIVVSWNPPADASGVARYRAMTEPGPGTCTSSGTSCVIGAAAGTSYTVTVVALGKGGESAASAASNTVTPTTPAIPDTVPNTDKPLTTPAGTSNTVAPGGTVTIKGKGYAPFSTVTVTLYSDPLELGTATADAAGEISLTVTIPAGVPVGTHSIVASGVDSNGNALVRRLDVKAAAKDTTTTTKPLPTTGPAVLWLLIAGSAITATGAAARILAARRS</sequence>
<feature type="compositionally biased region" description="Polar residues" evidence="4">
    <location>
        <begin position="1242"/>
        <end position="1257"/>
    </location>
</feature>
<feature type="transmembrane region" description="Helical" evidence="5">
    <location>
        <begin position="1355"/>
        <end position="1377"/>
    </location>
</feature>
<dbReference type="GO" id="GO:0000272">
    <property type="term" value="P:polysaccharide catabolic process"/>
    <property type="evidence" value="ECO:0007669"/>
    <property type="project" value="UniProtKB-KW"/>
</dbReference>
<evidence type="ECO:0000256" key="5">
    <source>
        <dbReference type="SAM" id="Phobius"/>
    </source>
</evidence>
<feature type="domain" description="Fibronectin type-III" evidence="6">
    <location>
        <begin position="873"/>
        <end position="965"/>
    </location>
</feature>
<evidence type="ECO:0000259" key="6">
    <source>
        <dbReference type="PROSITE" id="PS50853"/>
    </source>
</evidence>
<keyword evidence="8" id="KW-1185">Reference proteome</keyword>
<feature type="domain" description="Fibronectin type-III" evidence="6">
    <location>
        <begin position="1149"/>
        <end position="1237"/>
    </location>
</feature>
<keyword evidence="5" id="KW-1133">Transmembrane helix</keyword>
<feature type="domain" description="Fibronectin type-III" evidence="6">
    <location>
        <begin position="666"/>
        <end position="766"/>
    </location>
</feature>
<feature type="domain" description="Fibronectin type-III" evidence="6">
    <location>
        <begin position="477"/>
        <end position="574"/>
    </location>
</feature>
<feature type="compositionally biased region" description="Acidic residues" evidence="4">
    <location>
        <begin position="970"/>
        <end position="984"/>
    </location>
</feature>
<keyword evidence="1" id="KW-0677">Repeat</keyword>
<dbReference type="SUPFAM" id="SSF49265">
    <property type="entry name" value="Fibronectin type III"/>
    <property type="match status" value="5"/>
</dbReference>
<evidence type="ECO:0000256" key="3">
    <source>
        <dbReference type="ARBA" id="ARBA00023326"/>
    </source>
</evidence>
<dbReference type="PROSITE" id="PS50853">
    <property type="entry name" value="FN3"/>
    <property type="match status" value="7"/>
</dbReference>
<dbReference type="Gene3D" id="2.40.10.500">
    <property type="match status" value="1"/>
</dbReference>
<keyword evidence="2" id="KW-0378">Hydrolase</keyword>
<dbReference type="Proteomes" id="UP000546162">
    <property type="component" value="Unassembled WGS sequence"/>
</dbReference>
<feature type="domain" description="Fibronectin type-III" evidence="6">
    <location>
        <begin position="385"/>
        <end position="476"/>
    </location>
</feature>
<dbReference type="InterPro" id="IPR050964">
    <property type="entry name" value="Striated_Muscle_Regulatory"/>
</dbReference>
<name>A0A7W7M990_9ACTN</name>
<dbReference type="Pfam" id="PF00041">
    <property type="entry name" value="fn3"/>
    <property type="match status" value="4"/>
</dbReference>
<dbReference type="SMART" id="SM00060">
    <property type="entry name" value="FN3"/>
    <property type="match status" value="8"/>
</dbReference>
<dbReference type="PANTHER" id="PTHR13817:SF73">
    <property type="entry name" value="FIBRONECTIN TYPE-III DOMAIN-CONTAINING PROTEIN"/>
    <property type="match status" value="1"/>
</dbReference>
<feature type="compositionally biased region" description="Low complexity" evidence="4">
    <location>
        <begin position="1052"/>
        <end position="1127"/>
    </location>
</feature>
<dbReference type="PANTHER" id="PTHR13817">
    <property type="entry name" value="TITIN"/>
    <property type="match status" value="1"/>
</dbReference>
<organism evidence="7 8">
    <name type="scientific">Actinoplanes octamycinicus</name>
    <dbReference type="NCBI Taxonomy" id="135948"/>
    <lineage>
        <taxon>Bacteria</taxon>
        <taxon>Bacillati</taxon>
        <taxon>Actinomycetota</taxon>
        <taxon>Actinomycetes</taxon>
        <taxon>Micromonosporales</taxon>
        <taxon>Micromonosporaceae</taxon>
        <taxon>Actinoplanes</taxon>
    </lineage>
</organism>
<feature type="region of interest" description="Disordered" evidence="4">
    <location>
        <begin position="1227"/>
        <end position="1257"/>
    </location>
</feature>
<protein>
    <recommendedName>
        <fullName evidence="6">Fibronectin type-III domain-containing protein</fullName>
    </recommendedName>
</protein>
<dbReference type="EMBL" id="JACHNB010000001">
    <property type="protein sequence ID" value="MBB4741739.1"/>
    <property type="molecule type" value="Genomic_DNA"/>
</dbReference>
<dbReference type="RefSeq" id="WP_185042188.1">
    <property type="nucleotide sequence ID" value="NZ_BAABFG010000005.1"/>
</dbReference>
<evidence type="ECO:0000313" key="7">
    <source>
        <dbReference type="EMBL" id="MBB4741739.1"/>
    </source>
</evidence>
<feature type="compositionally biased region" description="Pro residues" evidence="4">
    <location>
        <begin position="1021"/>
        <end position="1051"/>
    </location>
</feature>
<gene>
    <name evidence="7" type="ORF">BJY16_005198</name>
</gene>
<dbReference type="InterPro" id="IPR003961">
    <property type="entry name" value="FN3_dom"/>
</dbReference>
<dbReference type="CDD" id="cd00063">
    <property type="entry name" value="FN3"/>
    <property type="match status" value="7"/>
</dbReference>
<keyword evidence="3" id="KW-0119">Carbohydrate metabolism</keyword>
<dbReference type="SUPFAM" id="SSF63829">
    <property type="entry name" value="Calcium-dependent phosphotriesterase"/>
    <property type="match status" value="1"/>
</dbReference>
<dbReference type="InterPro" id="IPR013783">
    <property type="entry name" value="Ig-like_fold"/>
</dbReference>
<evidence type="ECO:0000256" key="4">
    <source>
        <dbReference type="SAM" id="MobiDB-lite"/>
    </source>
</evidence>
<keyword evidence="5" id="KW-0812">Transmembrane</keyword>
<feature type="domain" description="Fibronectin type-III" evidence="6">
    <location>
        <begin position="768"/>
        <end position="872"/>
    </location>
</feature>
<reference evidence="7 8" key="1">
    <citation type="submission" date="2020-08" db="EMBL/GenBank/DDBJ databases">
        <title>Sequencing the genomes of 1000 actinobacteria strains.</title>
        <authorList>
            <person name="Klenk H.-P."/>
        </authorList>
    </citation>
    <scope>NUCLEOTIDE SEQUENCE [LARGE SCALE GENOMIC DNA]</scope>
    <source>
        <strain evidence="7 8">DSM 45809</strain>
    </source>
</reference>
<dbReference type="PRINTS" id="PR01217">
    <property type="entry name" value="PRICHEXTENSN"/>
</dbReference>
<dbReference type="InterPro" id="IPR036116">
    <property type="entry name" value="FN3_sf"/>
</dbReference>
<accession>A0A7W7M990</accession>
<feature type="domain" description="Fibronectin type-III" evidence="6">
    <location>
        <begin position="289"/>
        <end position="383"/>
    </location>
</feature>
<feature type="compositionally biased region" description="Low complexity" evidence="4">
    <location>
        <begin position="995"/>
        <end position="1020"/>
    </location>
</feature>
<keyword evidence="2" id="KW-0326">Glycosidase</keyword>
<proteinExistence type="predicted"/>
<evidence type="ECO:0000256" key="1">
    <source>
        <dbReference type="ARBA" id="ARBA00022737"/>
    </source>
</evidence>
<feature type="region of interest" description="Disordered" evidence="4">
    <location>
        <begin position="951"/>
        <end position="1157"/>
    </location>
</feature>